<dbReference type="AlphaFoldDB" id="A0AAW1LEY5"/>
<dbReference type="EMBL" id="JASPKY010000124">
    <property type="protein sequence ID" value="KAK9731953.1"/>
    <property type="molecule type" value="Genomic_DNA"/>
</dbReference>
<sequence length="89" mass="10376">MQNFFAQAWDELPQNVLKNSWFKFLNCHSNQYDSNDDFPSAQLLQLLQKDQVWNEVLARKLGHLEEIEPNNSIGVDEIEESNEDVVSSH</sequence>
<organism evidence="1 2">
    <name type="scientific">Popillia japonica</name>
    <name type="common">Japanese beetle</name>
    <dbReference type="NCBI Taxonomy" id="7064"/>
    <lineage>
        <taxon>Eukaryota</taxon>
        <taxon>Metazoa</taxon>
        <taxon>Ecdysozoa</taxon>
        <taxon>Arthropoda</taxon>
        <taxon>Hexapoda</taxon>
        <taxon>Insecta</taxon>
        <taxon>Pterygota</taxon>
        <taxon>Neoptera</taxon>
        <taxon>Endopterygota</taxon>
        <taxon>Coleoptera</taxon>
        <taxon>Polyphaga</taxon>
        <taxon>Scarabaeiformia</taxon>
        <taxon>Scarabaeidae</taxon>
        <taxon>Rutelinae</taxon>
        <taxon>Popillia</taxon>
    </lineage>
</organism>
<evidence type="ECO:0000313" key="2">
    <source>
        <dbReference type="Proteomes" id="UP001458880"/>
    </source>
</evidence>
<reference evidence="1 2" key="1">
    <citation type="journal article" date="2024" name="BMC Genomics">
        <title>De novo assembly and annotation of Popillia japonica's genome with initial clues to its potential as an invasive pest.</title>
        <authorList>
            <person name="Cucini C."/>
            <person name="Boschi S."/>
            <person name="Funari R."/>
            <person name="Cardaioli E."/>
            <person name="Iannotti N."/>
            <person name="Marturano G."/>
            <person name="Paoli F."/>
            <person name="Bruttini M."/>
            <person name="Carapelli A."/>
            <person name="Frati F."/>
            <person name="Nardi F."/>
        </authorList>
    </citation>
    <scope>NUCLEOTIDE SEQUENCE [LARGE SCALE GENOMIC DNA]</scope>
    <source>
        <strain evidence="1">DMR45628</strain>
    </source>
</reference>
<gene>
    <name evidence="1" type="ORF">QE152_g13244</name>
</gene>
<dbReference type="Proteomes" id="UP001458880">
    <property type="component" value="Unassembled WGS sequence"/>
</dbReference>
<evidence type="ECO:0000313" key="1">
    <source>
        <dbReference type="EMBL" id="KAK9731953.1"/>
    </source>
</evidence>
<protein>
    <submittedName>
        <fullName evidence="1">Uncharacterized protein</fullName>
    </submittedName>
</protein>
<comment type="caution">
    <text evidence="1">The sequence shown here is derived from an EMBL/GenBank/DDBJ whole genome shotgun (WGS) entry which is preliminary data.</text>
</comment>
<proteinExistence type="predicted"/>
<name>A0AAW1LEY5_POPJA</name>
<keyword evidence="2" id="KW-1185">Reference proteome</keyword>
<accession>A0AAW1LEY5</accession>